<evidence type="ECO:0000256" key="3">
    <source>
        <dbReference type="ARBA" id="ARBA00023034"/>
    </source>
</evidence>
<protein>
    <recommendedName>
        <fullName evidence="2">Conserved oligomeric Golgi complex subunit 5</fullName>
    </recommendedName>
</protein>
<dbReference type="InterPro" id="IPR049176">
    <property type="entry name" value="COG5_N"/>
</dbReference>
<evidence type="ECO:0000259" key="5">
    <source>
        <dbReference type="Pfam" id="PF10392"/>
    </source>
</evidence>
<dbReference type="GO" id="GO:0017119">
    <property type="term" value="C:Golgi transport complex"/>
    <property type="evidence" value="ECO:0007669"/>
    <property type="project" value="InterPro"/>
</dbReference>
<reference evidence="7" key="1">
    <citation type="submission" date="2023-04" db="EMBL/GenBank/DDBJ databases">
        <title>Candida boidinii NBRC 10035.</title>
        <authorList>
            <person name="Ichikawa N."/>
            <person name="Sato H."/>
            <person name="Tonouchi N."/>
        </authorList>
    </citation>
    <scope>NUCLEOTIDE SEQUENCE</scope>
    <source>
        <strain evidence="7">NBRC 10035</strain>
    </source>
</reference>
<keyword evidence="3" id="KW-0333">Golgi apparatus</keyword>
<keyword evidence="4" id="KW-0472">Membrane</keyword>
<feature type="domain" description="Conserved oligomeric Golgi complex subunit 5 helical" evidence="6">
    <location>
        <begin position="214"/>
        <end position="412"/>
    </location>
</feature>
<dbReference type="InterPro" id="IPR048485">
    <property type="entry name" value="COG5_helical"/>
</dbReference>
<keyword evidence="8" id="KW-1185">Reference proteome</keyword>
<dbReference type="PANTHER" id="PTHR13228:SF3">
    <property type="entry name" value="CONSERVED OLIGOMERIC GOLGI COMPLEX SUBUNIT 5"/>
    <property type="match status" value="1"/>
</dbReference>
<dbReference type="Pfam" id="PF10392">
    <property type="entry name" value="COG5_N"/>
    <property type="match status" value="1"/>
</dbReference>
<evidence type="ECO:0000259" key="6">
    <source>
        <dbReference type="Pfam" id="PF20649"/>
    </source>
</evidence>
<organism evidence="7 8">
    <name type="scientific">Candida boidinii</name>
    <name type="common">Yeast</name>
    <dbReference type="NCBI Taxonomy" id="5477"/>
    <lineage>
        <taxon>Eukaryota</taxon>
        <taxon>Fungi</taxon>
        <taxon>Dikarya</taxon>
        <taxon>Ascomycota</taxon>
        <taxon>Saccharomycotina</taxon>
        <taxon>Pichiomycetes</taxon>
        <taxon>Pichiales</taxon>
        <taxon>Pichiaceae</taxon>
        <taxon>Ogataea</taxon>
        <taxon>Ogataea/Candida clade</taxon>
    </lineage>
</organism>
<evidence type="ECO:0000256" key="1">
    <source>
        <dbReference type="ARBA" id="ARBA00004395"/>
    </source>
</evidence>
<dbReference type="GO" id="GO:0000139">
    <property type="term" value="C:Golgi membrane"/>
    <property type="evidence" value="ECO:0007669"/>
    <property type="project" value="UniProtKB-SubCell"/>
</dbReference>
<dbReference type="GO" id="GO:0006891">
    <property type="term" value="P:intra-Golgi vesicle-mediated transport"/>
    <property type="evidence" value="ECO:0007669"/>
    <property type="project" value="InterPro"/>
</dbReference>
<comment type="caution">
    <text evidence="7">The sequence shown here is derived from an EMBL/GenBank/DDBJ whole genome shotgun (WGS) entry which is preliminary data.</text>
</comment>
<dbReference type="AlphaFoldDB" id="A0A9W6SU26"/>
<name>A0A9W6SU26_CANBO</name>
<dbReference type="InterPro" id="IPR019465">
    <property type="entry name" value="Cog5"/>
</dbReference>
<sequence length="444" mass="51087">MSSADIDLTDYESYLDPDFKSTEFANELVMATNNSDDSNLDLSTPMKRLQFDLKDIDKKLKKLSNDNYIELIKNFNKLDELNVAVKIIDPSISLLNNSYDRLNNEIAKPYDEALTLHSALKRLHTTSTLLRSSTYFLYLIQQIEESFSLLQARINKLQIKSHLQQTQQNYYQQQQNQHNQQYQIQDDPESFKLLLRCCKNQYSLRQHLSESPFLKSLKLVRDYELFLKDRNLKSLEICTSNIKSFNLNTSEAAMSNIILSLIYLSPETLYNLIQQILSTQTVSSISFLVHTLNSPKSFNSIMSDVMERAKYVSKLQTVMGKVTWPLSETEATHQPNGKDEDILNNNNNSTTGRMSILKKVTKILELQDILSTFWKDVAVGFEPKLRETMNKGGPVAKALRTFSEQIKNSIKANVVASGYIKPLKEDSIEVRMMLNSVRSLDMRR</sequence>
<evidence type="ECO:0000313" key="7">
    <source>
        <dbReference type="EMBL" id="GME66803.1"/>
    </source>
</evidence>
<dbReference type="Proteomes" id="UP001165120">
    <property type="component" value="Unassembled WGS sequence"/>
</dbReference>
<evidence type="ECO:0000256" key="2">
    <source>
        <dbReference type="ARBA" id="ARBA00020974"/>
    </source>
</evidence>
<feature type="domain" description="Conserved oligomeric Golgi complex subunit 5 N-terminal" evidence="5">
    <location>
        <begin position="12"/>
        <end position="143"/>
    </location>
</feature>
<comment type="subcellular location">
    <subcellularLocation>
        <location evidence="1">Golgi apparatus membrane</location>
        <topology evidence="1">Peripheral membrane protein</topology>
    </subcellularLocation>
</comment>
<dbReference type="Pfam" id="PF20649">
    <property type="entry name" value="COG5_C"/>
    <property type="match status" value="1"/>
</dbReference>
<gene>
    <name evidence="7" type="ORF">Cboi02_000024400</name>
</gene>
<evidence type="ECO:0000313" key="8">
    <source>
        <dbReference type="Proteomes" id="UP001165120"/>
    </source>
</evidence>
<dbReference type="EMBL" id="BSXN01000042">
    <property type="protein sequence ID" value="GME66803.1"/>
    <property type="molecule type" value="Genomic_DNA"/>
</dbReference>
<accession>A0A9W6SU26</accession>
<proteinExistence type="predicted"/>
<dbReference type="PANTHER" id="PTHR13228">
    <property type="entry name" value="CONSERVED OLIGOMERIC GOLGI COMPLEX COMPONENT 5"/>
    <property type="match status" value="1"/>
</dbReference>
<evidence type="ECO:0000256" key="4">
    <source>
        <dbReference type="ARBA" id="ARBA00023136"/>
    </source>
</evidence>